<dbReference type="Pfam" id="PF06210">
    <property type="entry name" value="DUF1003"/>
    <property type="match status" value="1"/>
</dbReference>
<keyword evidence="1" id="KW-0472">Membrane</keyword>
<evidence type="ECO:0000313" key="3">
    <source>
        <dbReference type="Proteomes" id="UP001476950"/>
    </source>
</evidence>
<protein>
    <submittedName>
        <fullName evidence="2">DUF1003 domain-containing protein</fullName>
    </submittedName>
</protein>
<organism evidence="2 3">
    <name type="scientific">Stenomitos frigidus AS-A4</name>
    <dbReference type="NCBI Taxonomy" id="2933935"/>
    <lineage>
        <taxon>Bacteria</taxon>
        <taxon>Bacillati</taxon>
        <taxon>Cyanobacteriota</taxon>
        <taxon>Cyanophyceae</taxon>
        <taxon>Leptolyngbyales</taxon>
        <taxon>Leptolyngbyaceae</taxon>
        <taxon>Stenomitos</taxon>
    </lineage>
</organism>
<accession>A0ABV0KM58</accession>
<evidence type="ECO:0000256" key="1">
    <source>
        <dbReference type="SAM" id="Phobius"/>
    </source>
</evidence>
<name>A0ABV0KM58_9CYAN</name>
<comment type="caution">
    <text evidence="2">The sequence shown here is derived from an EMBL/GenBank/DDBJ whole genome shotgun (WGS) entry which is preliminary data.</text>
</comment>
<reference evidence="2 3" key="1">
    <citation type="submission" date="2022-04" db="EMBL/GenBank/DDBJ databases">
        <title>Positive selection, recombination, and allopatry shape intraspecific diversity of widespread and dominant cyanobacteria.</title>
        <authorList>
            <person name="Wei J."/>
            <person name="Shu W."/>
            <person name="Hu C."/>
        </authorList>
    </citation>
    <scope>NUCLEOTIDE SEQUENCE [LARGE SCALE GENOMIC DNA]</scope>
    <source>
        <strain evidence="2 3">AS-A4</strain>
    </source>
</reference>
<dbReference type="Proteomes" id="UP001476950">
    <property type="component" value="Unassembled WGS sequence"/>
</dbReference>
<feature type="transmembrane region" description="Helical" evidence="1">
    <location>
        <begin position="73"/>
        <end position="93"/>
    </location>
</feature>
<evidence type="ECO:0000313" key="2">
    <source>
        <dbReference type="EMBL" id="MEP1060106.1"/>
    </source>
</evidence>
<proteinExistence type="predicted"/>
<dbReference type="RefSeq" id="WP_199305285.1">
    <property type="nucleotide sequence ID" value="NZ_JAMPLM010000015.1"/>
</dbReference>
<keyword evidence="1" id="KW-1133">Transmembrane helix</keyword>
<keyword evidence="3" id="KW-1185">Reference proteome</keyword>
<sequence length="211" mass="23414">MMKVEANNEHPAVGLTEFNFQAHPQRVLTAPLPDPIAQSIDAIISLHRQEAQDLPAHQKSLEQISTFFGQPKFLYSLLAGFLFWISGSLLSQAGLLPPFLPPFQWSQEGLDMAALLISTGVLVRQSRQEKFAEQRSQLMLQLNLLSEQKLAKVIALLEELRTDLPNVIDRPDLEAQAMQTAADPIEVLDALQENLAQELATDVATDALKPK</sequence>
<dbReference type="InterPro" id="IPR010406">
    <property type="entry name" value="DUF1003"/>
</dbReference>
<gene>
    <name evidence="2" type="ORF">NDI38_16840</name>
</gene>
<keyword evidence="1" id="KW-0812">Transmembrane</keyword>
<dbReference type="EMBL" id="JAMPLM010000015">
    <property type="protein sequence ID" value="MEP1060106.1"/>
    <property type="molecule type" value="Genomic_DNA"/>
</dbReference>